<dbReference type="RefSeq" id="WP_066334138.1">
    <property type="nucleotide sequence ID" value="NZ_CP017688.1"/>
</dbReference>
<evidence type="ECO:0000313" key="1">
    <source>
        <dbReference type="EMBL" id="OCB76627.1"/>
    </source>
</evidence>
<keyword evidence="1" id="KW-0808">Transferase</keyword>
<gene>
    <name evidence="1" type="ORF">LPBF_06760</name>
</gene>
<reference evidence="1 2" key="1">
    <citation type="submission" date="2016-03" db="EMBL/GenBank/DDBJ databases">
        <authorList>
            <person name="Ploux O."/>
        </authorList>
    </citation>
    <scope>NUCLEOTIDE SEQUENCE [LARGE SCALE GENOMIC DNA]</scope>
    <source>
        <strain evidence="1 2">LPB0076</strain>
    </source>
</reference>
<dbReference type="AlphaFoldDB" id="A0A1B9E3X0"/>
<comment type="caution">
    <text evidence="1">The sequence shown here is derived from an EMBL/GenBank/DDBJ whole genome shotgun (WGS) entry which is preliminary data.</text>
</comment>
<sequence>MKIFYAIQATGNGHISRATQLYPYLLKHGSVDFFLSGNNASLSPGIPIKFKSNGCSLHYSKCGGLDYWNILKNIQPRQVYKDADSLPLKDYDVIINDFDAITSLACKMQKIPSVQFGHQASFISPNTPRPENKSFMGEMILKHYANAPKNIGLHFEKYADFIRPPIIKDQILEANPKNLKHITVYLPSFDKDCLQKAFHTLHEVHFDWFLSGVTHQHRIGNITYYPVNQKDFNQSLINCEGIITGGGFETPAEALYLGKKVLSIPIRNHYEQECNAAALQKMGVPVVYDVDKNFSDTIADWLNATLLYPKIEANNIPETLEYLFDTYNNPI</sequence>
<protein>
    <submittedName>
        <fullName evidence="1">Glycosyl transferase</fullName>
    </submittedName>
</protein>
<dbReference type="SUPFAM" id="SSF53756">
    <property type="entry name" value="UDP-Glycosyltransferase/glycogen phosphorylase"/>
    <property type="match status" value="2"/>
</dbReference>
<dbReference type="STRING" id="1763534.GCA_001831475_01017"/>
<evidence type="ECO:0000313" key="2">
    <source>
        <dbReference type="Proteomes" id="UP000093510"/>
    </source>
</evidence>
<dbReference type="OrthoDB" id="9793805at2"/>
<proteinExistence type="predicted"/>
<dbReference type="Gene3D" id="3.40.50.2000">
    <property type="entry name" value="Glycogen Phosphorylase B"/>
    <property type="match status" value="1"/>
</dbReference>
<dbReference type="GO" id="GO:0016740">
    <property type="term" value="F:transferase activity"/>
    <property type="evidence" value="ECO:0007669"/>
    <property type="project" value="UniProtKB-KW"/>
</dbReference>
<dbReference type="Pfam" id="PF13528">
    <property type="entry name" value="Glyco_trans_1_3"/>
    <property type="match status" value="1"/>
</dbReference>
<name>A0A1B9E3X0_9FLAO</name>
<accession>A0A1B9E3X0</accession>
<dbReference type="EMBL" id="LVEP01000022">
    <property type="protein sequence ID" value="OCB76627.1"/>
    <property type="molecule type" value="Genomic_DNA"/>
</dbReference>
<dbReference type="Proteomes" id="UP000093510">
    <property type="component" value="Unassembled WGS sequence"/>
</dbReference>
<organism evidence="1 2">
    <name type="scientific">Flavobacterium crassostreae</name>
    <dbReference type="NCBI Taxonomy" id="1763534"/>
    <lineage>
        <taxon>Bacteria</taxon>
        <taxon>Pseudomonadati</taxon>
        <taxon>Bacteroidota</taxon>
        <taxon>Flavobacteriia</taxon>
        <taxon>Flavobacteriales</taxon>
        <taxon>Flavobacteriaceae</taxon>
        <taxon>Flavobacterium</taxon>
    </lineage>
</organism>
<keyword evidence="2" id="KW-1185">Reference proteome</keyword>